<gene>
    <name evidence="1" type="ORF">DN53_14300</name>
</gene>
<name>A0A444VKR2_9FLAO</name>
<comment type="caution">
    <text evidence="1">The sequence shown here is derived from an EMBL/GenBank/DDBJ whole genome shotgun (WGS) entry which is preliminary data.</text>
</comment>
<protein>
    <submittedName>
        <fullName evidence="1">Septum formation inhibitor Maf</fullName>
    </submittedName>
</protein>
<sequence length="319" mass="35825">MKTSVMTPIRATIFLLSFLVVSISCKQKSSSTDEAMLVSNEEVILETVAPKKPLSNAFKGYWYAGKAEITSYALEQARYGELRDGNAVLIYVTEPFLPEKQVKADHSNPGNVSVLKLNATKNFLTGIYPYSILSSTFYPVHDNQHALKTSLSVQEWCGHVYAQINNRNTFEYTSHSYFEKEADQELSLDKAMLENEVWTKLRINPFDLPIGDIKVVPSLEYLRLSHTKIEAYNAVGSLSSNEGMASYTLTYPSLDRTLQIDFSPEFPYTIQGWTESFKSGFGPNAKVLTTKATKMKSINTAYWGQNSNQDLVLRDSLGL</sequence>
<evidence type="ECO:0000313" key="1">
    <source>
        <dbReference type="EMBL" id="RYC51366.1"/>
    </source>
</evidence>
<dbReference type="EMBL" id="JJMP01000006">
    <property type="protein sequence ID" value="RYC51366.1"/>
    <property type="molecule type" value="Genomic_DNA"/>
</dbReference>
<keyword evidence="2" id="KW-1185">Reference proteome</keyword>
<dbReference type="Proteomes" id="UP000290261">
    <property type="component" value="Unassembled WGS sequence"/>
</dbReference>
<reference evidence="1 2" key="1">
    <citation type="submission" date="2014-04" db="EMBL/GenBank/DDBJ databases">
        <title>Whole genome of Muricauda olearia.</title>
        <authorList>
            <person name="Zhang X.-H."/>
            <person name="Tang K."/>
        </authorList>
    </citation>
    <scope>NUCLEOTIDE SEQUENCE [LARGE SCALE GENOMIC DNA]</scope>
    <source>
        <strain evidence="1 2">Th120</strain>
    </source>
</reference>
<accession>A0A444VKR2</accession>
<evidence type="ECO:0000313" key="2">
    <source>
        <dbReference type="Proteomes" id="UP000290261"/>
    </source>
</evidence>
<dbReference type="PROSITE" id="PS51257">
    <property type="entry name" value="PROKAR_LIPOPROTEIN"/>
    <property type="match status" value="1"/>
</dbReference>
<dbReference type="AlphaFoldDB" id="A0A444VKR2"/>
<organism evidence="1 2">
    <name type="scientific">Flagellimonas olearia</name>
    <dbReference type="NCBI Taxonomy" id="552546"/>
    <lineage>
        <taxon>Bacteria</taxon>
        <taxon>Pseudomonadati</taxon>
        <taxon>Bacteroidota</taxon>
        <taxon>Flavobacteriia</taxon>
        <taxon>Flavobacteriales</taxon>
        <taxon>Flavobacteriaceae</taxon>
        <taxon>Flagellimonas</taxon>
    </lineage>
</organism>
<proteinExistence type="predicted"/>